<proteinExistence type="predicted"/>
<comment type="caution">
    <text evidence="2">The sequence shown here is derived from an EMBL/GenBank/DDBJ whole genome shotgun (WGS) entry which is preliminary data.</text>
</comment>
<accession>A0A0F9LN18</accession>
<evidence type="ECO:0000313" key="2">
    <source>
        <dbReference type="EMBL" id="KKM44499.1"/>
    </source>
</evidence>
<keyword evidence="1" id="KW-1133">Transmembrane helix</keyword>
<evidence type="ECO:0000256" key="1">
    <source>
        <dbReference type="SAM" id="Phobius"/>
    </source>
</evidence>
<sequence length="209" mass="22648">MQKWILLYIFVWIIGMFLGSTFEYHSSDTAEGQAYTTGTAVFTNGDATVNGVGTVWVAGMEGGRIKYDADGIWNKIGDVVNNTELTLTALYPSTGGGAAAYTMAVSGGWAGAGSAGLSENPQTTLQYIVNLKNAVQEQPLFGGAISIPFFSSNYFGAVFKMLTWQFDFLFYDSLGKMFYWVVIIPFVAGAIFTLGIMLFNAIFGNISWS</sequence>
<organism evidence="2">
    <name type="scientific">marine sediment metagenome</name>
    <dbReference type="NCBI Taxonomy" id="412755"/>
    <lineage>
        <taxon>unclassified sequences</taxon>
        <taxon>metagenomes</taxon>
        <taxon>ecological metagenomes</taxon>
    </lineage>
</organism>
<feature type="transmembrane region" description="Helical" evidence="1">
    <location>
        <begin position="177"/>
        <end position="203"/>
    </location>
</feature>
<feature type="transmembrane region" description="Helical" evidence="1">
    <location>
        <begin position="6"/>
        <end position="24"/>
    </location>
</feature>
<dbReference type="EMBL" id="LAZR01012069">
    <property type="protein sequence ID" value="KKM44499.1"/>
    <property type="molecule type" value="Genomic_DNA"/>
</dbReference>
<protein>
    <submittedName>
        <fullName evidence="2">Uncharacterized protein</fullName>
    </submittedName>
</protein>
<name>A0A0F9LN18_9ZZZZ</name>
<gene>
    <name evidence="2" type="ORF">LCGC14_1561520</name>
</gene>
<reference evidence="2" key="1">
    <citation type="journal article" date="2015" name="Nature">
        <title>Complex archaea that bridge the gap between prokaryotes and eukaryotes.</title>
        <authorList>
            <person name="Spang A."/>
            <person name="Saw J.H."/>
            <person name="Jorgensen S.L."/>
            <person name="Zaremba-Niedzwiedzka K."/>
            <person name="Martijn J."/>
            <person name="Lind A.E."/>
            <person name="van Eijk R."/>
            <person name="Schleper C."/>
            <person name="Guy L."/>
            <person name="Ettema T.J."/>
        </authorList>
    </citation>
    <scope>NUCLEOTIDE SEQUENCE</scope>
</reference>
<keyword evidence="1" id="KW-0812">Transmembrane</keyword>
<dbReference type="AlphaFoldDB" id="A0A0F9LN18"/>
<feature type="transmembrane region" description="Helical" evidence="1">
    <location>
        <begin position="140"/>
        <end position="157"/>
    </location>
</feature>
<keyword evidence="1" id="KW-0472">Membrane</keyword>